<dbReference type="PANTHER" id="PTHR43830:SF3">
    <property type="entry name" value="PROTEIN PSP1"/>
    <property type="match status" value="1"/>
</dbReference>
<feature type="region of interest" description="Disordered" evidence="1">
    <location>
        <begin position="415"/>
        <end position="468"/>
    </location>
</feature>
<dbReference type="InterPro" id="IPR007557">
    <property type="entry name" value="PSP1_C"/>
</dbReference>
<evidence type="ECO:0000313" key="4">
    <source>
        <dbReference type="Proteomes" id="UP000182680"/>
    </source>
</evidence>
<proteinExistence type="predicted"/>
<dbReference type="EMBL" id="FPIW01000053">
    <property type="protein sequence ID" value="SFW65160.1"/>
    <property type="molecule type" value="Genomic_DNA"/>
</dbReference>
<dbReference type="Proteomes" id="UP000182680">
    <property type="component" value="Unassembled WGS sequence"/>
</dbReference>
<evidence type="ECO:0000256" key="1">
    <source>
        <dbReference type="SAM" id="MobiDB-lite"/>
    </source>
</evidence>
<dbReference type="GO" id="GO:0005737">
    <property type="term" value="C:cytoplasm"/>
    <property type="evidence" value="ECO:0007669"/>
    <property type="project" value="TreeGrafter"/>
</dbReference>
<dbReference type="InterPro" id="IPR047767">
    <property type="entry name" value="PSP1-like"/>
</dbReference>
<comment type="caution">
    <text evidence="3">The sequence shown here is derived from an EMBL/GenBank/DDBJ whole genome shotgun (WGS) entry which is preliminary data.</text>
</comment>
<dbReference type="Pfam" id="PF04468">
    <property type="entry name" value="PSP1"/>
    <property type="match status" value="1"/>
</dbReference>
<name>A0AA94HUB2_DESDE</name>
<dbReference type="AlphaFoldDB" id="A0AA94HUB2"/>
<sequence length="468" mass="52138">MVGQKFQGLVSLYHGVVSRILFNVEQGSGEGKPVSRAFAPAPASSALHAVYGYGMARCRGNAVHCDGRSVAASIAGLPLRKGISVDSGRFMAEKNLFGNRLTRFCIVTFMPIYGLRFRALGQTSYYSGPPGLSPGVHVLIEAEQGYALAQVVSGPAQHLPKQESEPLPHILRLASPEDVRRGEANEQLSREAQAFCRQCIRQRNLDMKLVDVEVFFDRSKLIFYFTAPSRIDFRDLVKDLVREYRARIELRQIGVRHETQMVGAVGNCGMVCCCRRYLRKFAPVTIRMAKEQNLFLNPAKISGICGRLLCCLSYEQENYDHFHRNCPRLGKKYQTDKGGMKVLRANMFRNSLAVLTEANEELELTLEEWQALSPHRPEAPPSPQGQNKQPPKQPAGDGLLVVSATPDTLEHLDFMDDLFSQDAAGQQDAHRPEHAAGSGHDEPGTDGHGDAAKPRRKRRRKTQKNENQ</sequence>
<accession>A0AA94HUB2</accession>
<evidence type="ECO:0000313" key="3">
    <source>
        <dbReference type="EMBL" id="SFW65160.1"/>
    </source>
</evidence>
<evidence type="ECO:0000259" key="2">
    <source>
        <dbReference type="PROSITE" id="PS51411"/>
    </source>
</evidence>
<reference evidence="4" key="1">
    <citation type="submission" date="2016-11" db="EMBL/GenBank/DDBJ databases">
        <authorList>
            <person name="Jaros S."/>
            <person name="Januszkiewicz K."/>
            <person name="Wedrychowicz H."/>
        </authorList>
    </citation>
    <scope>NUCLEOTIDE SEQUENCE [LARGE SCALE GENOMIC DNA]</scope>
    <source>
        <strain evidence="4">DSM 7057</strain>
    </source>
</reference>
<dbReference type="NCBIfam" id="NF041131">
    <property type="entry name" value="RicT_YaaT_fam"/>
    <property type="match status" value="1"/>
</dbReference>
<feature type="compositionally biased region" description="Basic and acidic residues" evidence="1">
    <location>
        <begin position="428"/>
        <end position="453"/>
    </location>
</feature>
<dbReference type="PANTHER" id="PTHR43830">
    <property type="entry name" value="PROTEIN PSP1"/>
    <property type="match status" value="1"/>
</dbReference>
<gene>
    <name evidence="3" type="ORF">SAMN02910291_02300</name>
</gene>
<feature type="domain" description="PSP1 C-terminal" evidence="2">
    <location>
        <begin position="168"/>
        <end position="253"/>
    </location>
</feature>
<protein>
    <submittedName>
        <fullName evidence="3">Cell fate regulator YaaT, PSP1 superfamily (Controls sporulation, competence, biofilm development)</fullName>
    </submittedName>
</protein>
<feature type="region of interest" description="Disordered" evidence="1">
    <location>
        <begin position="370"/>
        <end position="399"/>
    </location>
</feature>
<dbReference type="PROSITE" id="PS51411">
    <property type="entry name" value="PSP1_C"/>
    <property type="match status" value="1"/>
</dbReference>
<organism evidence="3 4">
    <name type="scientific">Desulfovibrio desulfuricans</name>
    <dbReference type="NCBI Taxonomy" id="876"/>
    <lineage>
        <taxon>Bacteria</taxon>
        <taxon>Pseudomonadati</taxon>
        <taxon>Thermodesulfobacteriota</taxon>
        <taxon>Desulfovibrionia</taxon>
        <taxon>Desulfovibrionales</taxon>
        <taxon>Desulfovibrionaceae</taxon>
        <taxon>Desulfovibrio</taxon>
    </lineage>
</organism>